<comment type="caution">
    <text evidence="2">The sequence shown here is derived from an EMBL/GenBank/DDBJ whole genome shotgun (WGS) entry which is preliminary data.</text>
</comment>
<evidence type="ECO:0000313" key="3">
    <source>
        <dbReference type="Proteomes" id="UP000249123"/>
    </source>
</evidence>
<reference evidence="2 3" key="1">
    <citation type="submission" date="2013-04" db="EMBL/GenBank/DDBJ databases">
        <title>Hyphomonas sp. T24B3 Genome Sequencing.</title>
        <authorList>
            <person name="Lai Q."/>
            <person name="Shao Z."/>
        </authorList>
    </citation>
    <scope>NUCLEOTIDE SEQUENCE [LARGE SCALE GENOMIC DNA]</scope>
    <source>
        <strain evidence="2 3">T24B3</strain>
    </source>
</reference>
<keyword evidence="1" id="KW-1133">Transmembrane helix</keyword>
<name>A0A8B2PQP8_9PROT</name>
<keyword evidence="3" id="KW-1185">Reference proteome</keyword>
<dbReference type="EMBL" id="AWFB01000078">
    <property type="protein sequence ID" value="RAN30656.1"/>
    <property type="molecule type" value="Genomic_DNA"/>
</dbReference>
<evidence type="ECO:0000313" key="2">
    <source>
        <dbReference type="EMBL" id="RAN30656.1"/>
    </source>
</evidence>
<dbReference type="Proteomes" id="UP000249123">
    <property type="component" value="Unassembled WGS sequence"/>
</dbReference>
<gene>
    <name evidence="2" type="ORF">HY3_05765</name>
</gene>
<evidence type="ECO:0000256" key="1">
    <source>
        <dbReference type="SAM" id="Phobius"/>
    </source>
</evidence>
<feature type="transmembrane region" description="Helical" evidence="1">
    <location>
        <begin position="61"/>
        <end position="83"/>
    </location>
</feature>
<dbReference type="AlphaFoldDB" id="A0A8B2PQP8"/>
<protein>
    <submittedName>
        <fullName evidence="2">Uncharacterized protein</fullName>
    </submittedName>
</protein>
<keyword evidence="1" id="KW-0812">Transmembrane</keyword>
<sequence length="94" mass="10441">MRVLGELLTVYATVYPVACATIWRNLRNDLARDYGPAALDAEHMRHVHLITALRAGLMWPAYLAVLCLSGAFSLFIAAGEVALSVREWLRRGKS</sequence>
<proteinExistence type="predicted"/>
<organism evidence="2 3">
    <name type="scientific">Hyphomonas pacifica</name>
    <dbReference type="NCBI Taxonomy" id="1280941"/>
    <lineage>
        <taxon>Bacteria</taxon>
        <taxon>Pseudomonadati</taxon>
        <taxon>Pseudomonadota</taxon>
        <taxon>Alphaproteobacteria</taxon>
        <taxon>Hyphomonadales</taxon>
        <taxon>Hyphomonadaceae</taxon>
        <taxon>Hyphomonas</taxon>
    </lineage>
</organism>
<accession>A0A8B2PQP8</accession>
<dbReference type="RefSeq" id="WP_112063410.1">
    <property type="nucleotide sequence ID" value="NZ_AWFB01000078.1"/>
</dbReference>
<keyword evidence="1" id="KW-0472">Membrane</keyword>